<name>A0A921LQQ5_9FIRM</name>
<feature type="transmembrane region" description="Helical" evidence="1">
    <location>
        <begin position="66"/>
        <end position="89"/>
    </location>
</feature>
<evidence type="ECO:0000313" key="3">
    <source>
        <dbReference type="Proteomes" id="UP000782880"/>
    </source>
</evidence>
<evidence type="ECO:0000256" key="1">
    <source>
        <dbReference type="SAM" id="Phobius"/>
    </source>
</evidence>
<feature type="transmembrane region" description="Helical" evidence="1">
    <location>
        <begin position="36"/>
        <end position="54"/>
    </location>
</feature>
<dbReference type="EMBL" id="DYVE01000156">
    <property type="protein sequence ID" value="HJG28183.1"/>
    <property type="molecule type" value="Genomic_DNA"/>
</dbReference>
<dbReference type="AlphaFoldDB" id="A0A921LQQ5"/>
<reference evidence="2" key="1">
    <citation type="journal article" date="2021" name="PeerJ">
        <title>Extensive microbial diversity within the chicken gut microbiome revealed by metagenomics and culture.</title>
        <authorList>
            <person name="Gilroy R."/>
            <person name="Ravi A."/>
            <person name="Getino M."/>
            <person name="Pursley I."/>
            <person name="Horton D.L."/>
            <person name="Alikhan N.F."/>
            <person name="Baker D."/>
            <person name="Gharbi K."/>
            <person name="Hall N."/>
            <person name="Watson M."/>
            <person name="Adriaenssens E.M."/>
            <person name="Foster-Nyarko E."/>
            <person name="Jarju S."/>
            <person name="Secka A."/>
            <person name="Antonio M."/>
            <person name="Oren A."/>
            <person name="Chaudhuri R.R."/>
            <person name="La Ragione R."/>
            <person name="Hildebrand F."/>
            <person name="Pallen M.J."/>
        </authorList>
    </citation>
    <scope>NUCLEOTIDE SEQUENCE</scope>
    <source>
        <strain evidence="2">ChiBcec21-2208</strain>
    </source>
</reference>
<keyword evidence="1" id="KW-1133">Transmembrane helix</keyword>
<organism evidence="2 3">
    <name type="scientific">Subdoligranulum variabile</name>
    <dbReference type="NCBI Taxonomy" id="214851"/>
    <lineage>
        <taxon>Bacteria</taxon>
        <taxon>Bacillati</taxon>
        <taxon>Bacillota</taxon>
        <taxon>Clostridia</taxon>
        <taxon>Eubacteriales</taxon>
        <taxon>Oscillospiraceae</taxon>
        <taxon>Subdoligranulum</taxon>
    </lineage>
</organism>
<accession>A0A921LQQ5</accession>
<proteinExistence type="predicted"/>
<dbReference type="InterPro" id="IPR010540">
    <property type="entry name" value="CmpB_TMEM229"/>
</dbReference>
<dbReference type="Pfam" id="PF06541">
    <property type="entry name" value="ABC_trans_CmpB"/>
    <property type="match status" value="1"/>
</dbReference>
<sequence>MTIWVVAAVAAVMFASWRGGTRTALAGIGWYELFFLFLSSAFLGDCFETVFVFLRTGVLMSRSSLLYGPLSLVWGLGAVLMTLVLVPLARRGTPVLFAGGVVLGGGFEYLASWALEKVTGRLFWDYSRMPFNLDGRTNLLFALFWGAAGVFWVRLAAPWLLGWLRRVPRRTGQALALTVALLLTVDMGLSAAALLRMEERSRGLTASNTVEQALDVWYTDAKLEHRYRNMQLPGQVLVF</sequence>
<feature type="transmembrane region" description="Helical" evidence="1">
    <location>
        <begin position="136"/>
        <end position="155"/>
    </location>
</feature>
<feature type="transmembrane region" description="Helical" evidence="1">
    <location>
        <begin position="175"/>
        <end position="195"/>
    </location>
</feature>
<protein>
    <submittedName>
        <fullName evidence="2">ABC transporter permease</fullName>
    </submittedName>
</protein>
<gene>
    <name evidence="2" type="ORF">K8V20_06020</name>
</gene>
<keyword evidence="1" id="KW-0472">Membrane</keyword>
<evidence type="ECO:0000313" key="2">
    <source>
        <dbReference type="EMBL" id="HJG28183.1"/>
    </source>
</evidence>
<feature type="transmembrane region" description="Helical" evidence="1">
    <location>
        <begin position="95"/>
        <end position="115"/>
    </location>
</feature>
<comment type="caution">
    <text evidence="2">The sequence shown here is derived from an EMBL/GenBank/DDBJ whole genome shotgun (WGS) entry which is preliminary data.</text>
</comment>
<keyword evidence="1" id="KW-0812">Transmembrane</keyword>
<reference evidence="2" key="2">
    <citation type="submission" date="2021-09" db="EMBL/GenBank/DDBJ databases">
        <authorList>
            <person name="Gilroy R."/>
        </authorList>
    </citation>
    <scope>NUCLEOTIDE SEQUENCE</scope>
    <source>
        <strain evidence="2">ChiBcec21-2208</strain>
    </source>
</reference>
<dbReference type="Proteomes" id="UP000782880">
    <property type="component" value="Unassembled WGS sequence"/>
</dbReference>